<organism evidence="4 5">
    <name type="scientific">Caballeronia insecticola</name>
    <dbReference type="NCBI Taxonomy" id="758793"/>
    <lineage>
        <taxon>Bacteria</taxon>
        <taxon>Pseudomonadati</taxon>
        <taxon>Pseudomonadota</taxon>
        <taxon>Betaproteobacteria</taxon>
        <taxon>Burkholderiales</taxon>
        <taxon>Burkholderiaceae</taxon>
        <taxon>Caballeronia</taxon>
    </lineage>
</organism>
<reference evidence="4 5" key="2">
    <citation type="journal article" date="2018" name="Int. J. Syst. Evol. Microbiol.">
        <title>Burkholderia insecticola sp. nov., a gut symbiotic bacterium of the bean bug Riptortus pedestris.</title>
        <authorList>
            <person name="Takeshita K."/>
            <person name="Tamaki H."/>
            <person name="Ohbayashi T."/>
            <person name="Meng X.-Y."/>
            <person name="Sone T."/>
            <person name="Mitani Y."/>
            <person name="Peeters C."/>
            <person name="Kikuchi Y."/>
            <person name="Vandamme P."/>
        </authorList>
    </citation>
    <scope>NUCLEOTIDE SEQUENCE [LARGE SCALE GENOMIC DNA]</scope>
    <source>
        <strain evidence="4">RPE64</strain>
    </source>
</reference>
<dbReference type="Proteomes" id="UP000013966">
    <property type="component" value="Chromosome 1"/>
</dbReference>
<feature type="domain" description="ABC-type transport auxiliary lipoprotein component" evidence="3">
    <location>
        <begin position="27"/>
        <end position="182"/>
    </location>
</feature>
<keyword evidence="5" id="KW-1185">Reference proteome</keyword>
<dbReference type="PATRIC" id="fig|758793.3.peg.360"/>
<dbReference type="OrthoDB" id="1494661at2"/>
<accession>R4WML2</accession>
<dbReference type="SUPFAM" id="SSF159594">
    <property type="entry name" value="XCC0632-like"/>
    <property type="match status" value="1"/>
</dbReference>
<feature type="region of interest" description="Disordered" evidence="1">
    <location>
        <begin position="221"/>
        <end position="240"/>
    </location>
</feature>
<evidence type="ECO:0000259" key="3">
    <source>
        <dbReference type="Pfam" id="PF03886"/>
    </source>
</evidence>
<dbReference type="Pfam" id="PF03886">
    <property type="entry name" value="ABC_trans_aux"/>
    <property type="match status" value="1"/>
</dbReference>
<dbReference type="KEGG" id="buo:BRPE64_ACDS03610"/>
<gene>
    <name evidence="4" type="ORF">BRPE64_ACDS03610</name>
</gene>
<evidence type="ECO:0000256" key="1">
    <source>
        <dbReference type="SAM" id="MobiDB-lite"/>
    </source>
</evidence>
<feature type="chain" id="PRO_5004381418" description="ABC-type transport auxiliary lipoprotein component domain-containing protein" evidence="2">
    <location>
        <begin position="21"/>
        <end position="240"/>
    </location>
</feature>
<dbReference type="HOGENOM" id="CLU_096001_0_0_4"/>
<dbReference type="AlphaFoldDB" id="R4WML2"/>
<dbReference type="RefSeq" id="WP_016344279.1">
    <property type="nucleotide sequence ID" value="NC_021287.1"/>
</dbReference>
<evidence type="ECO:0000313" key="4">
    <source>
        <dbReference type="EMBL" id="BAN22115.1"/>
    </source>
</evidence>
<dbReference type="STRING" id="758793.BRPE64_ACDS03610"/>
<keyword evidence="2" id="KW-0732">Signal</keyword>
<name>R4WML2_9BURK</name>
<dbReference type="EMBL" id="AP013058">
    <property type="protein sequence ID" value="BAN22115.1"/>
    <property type="molecule type" value="Genomic_DNA"/>
</dbReference>
<dbReference type="Gene3D" id="3.40.50.10610">
    <property type="entry name" value="ABC-type transport auxiliary lipoprotein component"/>
    <property type="match status" value="1"/>
</dbReference>
<dbReference type="PROSITE" id="PS51257">
    <property type="entry name" value="PROKAR_LIPOPROTEIN"/>
    <property type="match status" value="1"/>
</dbReference>
<feature type="signal peptide" evidence="2">
    <location>
        <begin position="1"/>
        <end position="20"/>
    </location>
</feature>
<proteinExistence type="predicted"/>
<evidence type="ECO:0000313" key="5">
    <source>
        <dbReference type="Proteomes" id="UP000013966"/>
    </source>
</evidence>
<evidence type="ECO:0000256" key="2">
    <source>
        <dbReference type="SAM" id="SignalP"/>
    </source>
</evidence>
<sequence>MKFGALMTTLGAAALLAACASPTSRFYTLGGGEARPVPSTPAAFFFELAPVDMPQQVARNQLVVQTSPAQVQVLEENRWASLPADEVRRALSADLTQQLGAIDVYNTPHPESVPVYRVKVNVQRFESWPDSQAVIDAVWSVHAVGSDAVLTCRTVAQERVGSGYDALVGGHRKAVDELASAISAGMRSLASLPRTAAGVSGVSGAAAASSKGKAGASVKPAAAPVLPCPSASAAATASAQ</sequence>
<protein>
    <recommendedName>
        <fullName evidence="3">ABC-type transport auxiliary lipoprotein component domain-containing protein</fullName>
    </recommendedName>
</protein>
<reference evidence="4 5" key="1">
    <citation type="journal article" date="2013" name="Genome Announc.">
        <title>Complete Genome Sequence of Burkholderia sp. Strain RPE64, Bacterial Symbiont of the Bean Bug Riptortus pedestris.</title>
        <authorList>
            <person name="Shibata T.F."/>
            <person name="Maeda T."/>
            <person name="Nikoh N."/>
            <person name="Yamaguchi K."/>
            <person name="Oshima K."/>
            <person name="Hattori M."/>
            <person name="Nishiyama T."/>
            <person name="Hasebe M."/>
            <person name="Fukatsu T."/>
            <person name="Kikuchi Y."/>
            <person name="Shigenobu S."/>
        </authorList>
    </citation>
    <scope>NUCLEOTIDE SEQUENCE [LARGE SCALE GENOMIC DNA]</scope>
</reference>
<dbReference type="InterPro" id="IPR005586">
    <property type="entry name" value="ABC_trans_aux"/>
</dbReference>